<keyword evidence="10" id="KW-0675">Receptor</keyword>
<dbReference type="InterPro" id="IPR000725">
    <property type="entry name" value="Olfact_rcpt"/>
</dbReference>
<keyword evidence="11" id="KW-0325">Glycoprotein</keyword>
<keyword evidence="12" id="KW-0807">Transducer</keyword>
<organism evidence="15 16">
    <name type="scientific">Latimeria chalumnae</name>
    <name type="common">Coelacanth</name>
    <dbReference type="NCBI Taxonomy" id="7897"/>
    <lineage>
        <taxon>Eukaryota</taxon>
        <taxon>Metazoa</taxon>
        <taxon>Chordata</taxon>
        <taxon>Craniata</taxon>
        <taxon>Vertebrata</taxon>
        <taxon>Euteleostomi</taxon>
        <taxon>Coelacanthiformes</taxon>
        <taxon>Coelacanthidae</taxon>
        <taxon>Latimeria</taxon>
    </lineage>
</organism>
<dbReference type="InterPro" id="IPR000276">
    <property type="entry name" value="GPCR_Rhodpsn"/>
</dbReference>
<dbReference type="eggNOG" id="ENOG502QW4X">
    <property type="taxonomic scope" value="Eukaryota"/>
</dbReference>
<reference evidence="15" key="3">
    <citation type="submission" date="2025-09" db="UniProtKB">
        <authorList>
            <consortium name="Ensembl"/>
        </authorList>
    </citation>
    <scope>IDENTIFICATION</scope>
</reference>
<evidence type="ECO:0000256" key="3">
    <source>
        <dbReference type="ARBA" id="ARBA00022606"/>
    </source>
</evidence>
<sequence length="345" mass="39043">MIFFNSTADPRYYTPKMSKVSSPTEASNLTIVQPAGFYLVGLTNVKSSEYLLVFLFLVYVITILGNFILMAVVYLHPQLHTPRYMTVFNLAVVDVLQSTVLIPKTLQAFLFNSNYIGFNACFTQCFFAHYAGSVISYSIVLMAYDRFVAICFPLRYPSINTNARMFIIIASCWILLIIPLLYMVLSALKLSFCATVEIPIFYCGFGPLVRLGCGDKTEQLRVVQILTIGGLHCPLLFIALTYVAILVTVLKLDTAESRRKAISTCATHLILVLLFYMPKIVTYMMAQLSVTYFHAIQNITVVLSHTIPLMFNPVIYCLKTEEVRTLIFRSFKKRISPIVLTRVQK</sequence>
<evidence type="ECO:0000256" key="4">
    <source>
        <dbReference type="ARBA" id="ARBA00022692"/>
    </source>
</evidence>
<keyword evidence="3" id="KW-0716">Sensory transduction</keyword>
<feature type="transmembrane region" description="Helical" evidence="13">
    <location>
        <begin position="165"/>
        <end position="185"/>
    </location>
</feature>
<dbReference type="GO" id="GO:0004984">
    <property type="term" value="F:olfactory receptor activity"/>
    <property type="evidence" value="ECO:0007669"/>
    <property type="project" value="InterPro"/>
</dbReference>
<evidence type="ECO:0000313" key="15">
    <source>
        <dbReference type="Ensembl" id="ENSLACP00000009507.1"/>
    </source>
</evidence>
<dbReference type="InParanoid" id="H3AIN6"/>
<evidence type="ECO:0000256" key="5">
    <source>
        <dbReference type="ARBA" id="ARBA00022725"/>
    </source>
</evidence>
<reference evidence="15" key="2">
    <citation type="submission" date="2025-08" db="UniProtKB">
        <authorList>
            <consortium name="Ensembl"/>
        </authorList>
    </citation>
    <scope>IDENTIFICATION</scope>
</reference>
<dbReference type="InterPro" id="IPR017452">
    <property type="entry name" value="GPCR_Rhodpsn_7TM"/>
</dbReference>
<name>H3AIN6_LATCH</name>
<dbReference type="GO" id="GO:0005886">
    <property type="term" value="C:plasma membrane"/>
    <property type="evidence" value="ECO:0007669"/>
    <property type="project" value="UniProtKB-SubCell"/>
</dbReference>
<reference evidence="16" key="1">
    <citation type="submission" date="2011-08" db="EMBL/GenBank/DDBJ databases">
        <title>The draft genome of Latimeria chalumnae.</title>
        <authorList>
            <person name="Di Palma F."/>
            <person name="Alfoldi J."/>
            <person name="Johnson J."/>
            <person name="Berlin A."/>
            <person name="Gnerre S."/>
            <person name="Jaffe D."/>
            <person name="MacCallum I."/>
            <person name="Young S."/>
            <person name="Walker B.J."/>
            <person name="Lander E."/>
            <person name="Lindblad-Toh K."/>
        </authorList>
    </citation>
    <scope>NUCLEOTIDE SEQUENCE [LARGE SCALE GENOMIC DNA]</scope>
    <source>
        <strain evidence="16">Wild caught</strain>
    </source>
</reference>
<keyword evidence="9" id="KW-1015">Disulfide bond</keyword>
<dbReference type="HOGENOM" id="CLU_012526_0_1_1"/>
<evidence type="ECO:0000256" key="10">
    <source>
        <dbReference type="ARBA" id="ARBA00023170"/>
    </source>
</evidence>
<evidence type="ECO:0000256" key="6">
    <source>
        <dbReference type="ARBA" id="ARBA00022989"/>
    </source>
</evidence>
<dbReference type="PROSITE" id="PS50262">
    <property type="entry name" value="G_PROTEIN_RECEP_F1_2"/>
    <property type="match status" value="1"/>
</dbReference>
<dbReference type="PANTHER" id="PTHR26451">
    <property type="entry name" value="G_PROTEIN_RECEP_F1_2 DOMAIN-CONTAINING PROTEIN"/>
    <property type="match status" value="1"/>
</dbReference>
<comment type="subcellular location">
    <subcellularLocation>
        <location evidence="1">Cell membrane</location>
        <topology evidence="1">Multi-pass membrane protein</topology>
    </subcellularLocation>
</comment>
<dbReference type="PRINTS" id="PR00237">
    <property type="entry name" value="GPCRRHODOPSN"/>
</dbReference>
<keyword evidence="4 13" id="KW-0812">Transmembrane</keyword>
<evidence type="ECO:0000259" key="14">
    <source>
        <dbReference type="PROSITE" id="PS50262"/>
    </source>
</evidence>
<protein>
    <submittedName>
        <fullName evidence="15">Odorant receptor, family 40, subfamily A, member 1</fullName>
    </submittedName>
</protein>
<dbReference type="PRINTS" id="PR00245">
    <property type="entry name" value="OLFACTORYR"/>
</dbReference>
<evidence type="ECO:0000313" key="16">
    <source>
        <dbReference type="Proteomes" id="UP000008672"/>
    </source>
</evidence>
<dbReference type="InterPro" id="IPR052921">
    <property type="entry name" value="GPCR1_Superfamily_Member"/>
</dbReference>
<proteinExistence type="predicted"/>
<evidence type="ECO:0000256" key="8">
    <source>
        <dbReference type="ARBA" id="ARBA00023136"/>
    </source>
</evidence>
<dbReference type="FunFam" id="1.20.1070.10:FF:000024">
    <property type="entry name" value="Olfactory receptor"/>
    <property type="match status" value="1"/>
</dbReference>
<dbReference type="Gene3D" id="1.20.1070.10">
    <property type="entry name" value="Rhodopsin 7-helix transmembrane proteins"/>
    <property type="match status" value="1"/>
</dbReference>
<accession>H3AIN6</accession>
<feature type="transmembrane region" description="Helical" evidence="13">
    <location>
        <begin position="126"/>
        <end position="144"/>
    </location>
</feature>
<dbReference type="Ensembl" id="ENSLACT00000009579.1">
    <property type="protein sequence ID" value="ENSLACP00000009507.1"/>
    <property type="gene ID" value="ENSLACG00000008385.1"/>
</dbReference>
<dbReference type="GO" id="GO:0004930">
    <property type="term" value="F:G protein-coupled receptor activity"/>
    <property type="evidence" value="ECO:0007669"/>
    <property type="project" value="UniProtKB-KW"/>
</dbReference>
<keyword evidence="6 13" id="KW-1133">Transmembrane helix</keyword>
<feature type="transmembrane region" description="Helical" evidence="13">
    <location>
        <begin position="298"/>
        <end position="318"/>
    </location>
</feature>
<keyword evidence="16" id="KW-1185">Reference proteome</keyword>
<evidence type="ECO:0000256" key="1">
    <source>
        <dbReference type="ARBA" id="ARBA00004651"/>
    </source>
</evidence>
<evidence type="ECO:0000256" key="2">
    <source>
        <dbReference type="ARBA" id="ARBA00022475"/>
    </source>
</evidence>
<dbReference type="GO" id="GO:0005549">
    <property type="term" value="F:odorant binding"/>
    <property type="evidence" value="ECO:0007669"/>
    <property type="project" value="TreeGrafter"/>
</dbReference>
<dbReference type="EMBL" id="AFYH01137853">
    <property type="status" value="NOT_ANNOTATED_CDS"/>
    <property type="molecule type" value="Genomic_DNA"/>
</dbReference>
<keyword evidence="5" id="KW-0552">Olfaction</keyword>
<dbReference type="PANTHER" id="PTHR26451:SF869">
    <property type="entry name" value="OLFACTORY RECEPTOR 530-RELATED"/>
    <property type="match status" value="1"/>
</dbReference>
<evidence type="ECO:0000256" key="9">
    <source>
        <dbReference type="ARBA" id="ARBA00023157"/>
    </source>
</evidence>
<dbReference type="GeneTree" id="ENSGT00950000182847"/>
<evidence type="ECO:0000256" key="12">
    <source>
        <dbReference type="ARBA" id="ARBA00023224"/>
    </source>
</evidence>
<dbReference type="Pfam" id="PF13853">
    <property type="entry name" value="7tm_4"/>
    <property type="match status" value="1"/>
</dbReference>
<keyword evidence="7" id="KW-0297">G-protein coupled receptor</keyword>
<feature type="transmembrane region" description="Helical" evidence="13">
    <location>
        <begin position="50"/>
        <end position="75"/>
    </location>
</feature>
<dbReference type="FunCoup" id="H3AIN6">
    <property type="interactions" value="497"/>
</dbReference>
<dbReference type="SUPFAM" id="SSF81321">
    <property type="entry name" value="Family A G protein-coupled receptor-like"/>
    <property type="match status" value="1"/>
</dbReference>
<evidence type="ECO:0000256" key="11">
    <source>
        <dbReference type="ARBA" id="ARBA00023180"/>
    </source>
</evidence>
<dbReference type="Proteomes" id="UP000008672">
    <property type="component" value="Unassembled WGS sequence"/>
</dbReference>
<keyword evidence="8 13" id="KW-0472">Membrane</keyword>
<evidence type="ECO:0000256" key="7">
    <source>
        <dbReference type="ARBA" id="ARBA00023040"/>
    </source>
</evidence>
<keyword evidence="2" id="KW-1003">Cell membrane</keyword>
<dbReference type="AlphaFoldDB" id="H3AIN6"/>
<evidence type="ECO:0000256" key="13">
    <source>
        <dbReference type="SAM" id="Phobius"/>
    </source>
</evidence>
<feature type="domain" description="G-protein coupled receptors family 1 profile" evidence="14">
    <location>
        <begin position="65"/>
        <end position="316"/>
    </location>
</feature>
<feature type="transmembrane region" description="Helical" evidence="13">
    <location>
        <begin position="225"/>
        <end position="249"/>
    </location>
</feature>